<dbReference type="InterPro" id="IPR047708">
    <property type="entry name" value="CD1871A-like"/>
</dbReference>
<evidence type="ECO:0008006" key="3">
    <source>
        <dbReference type="Google" id="ProtNLM"/>
    </source>
</evidence>
<reference evidence="1 2" key="1">
    <citation type="journal article" date="2017" name="Front. Microbiol.">
        <title>New Insights into the Diversity of the Genus Faecalibacterium.</title>
        <authorList>
            <person name="Benevides L."/>
            <person name="Burman S."/>
            <person name="Martin R."/>
            <person name="Robert V."/>
            <person name="Thomas M."/>
            <person name="Miquel S."/>
            <person name="Chain F."/>
            <person name="Sokol H."/>
            <person name="Bermudez-Humaran L.G."/>
            <person name="Morrison M."/>
            <person name="Langella P."/>
            <person name="Azevedo V.A."/>
            <person name="Chatel J.M."/>
            <person name="Soares S."/>
        </authorList>
    </citation>
    <scope>NUCLEOTIDE SEQUENCE [LARGE SCALE GENOMIC DNA]</scope>
    <source>
        <strain evidence="1 2">CNCM I 4542</strain>
    </source>
</reference>
<comment type="caution">
    <text evidence="1">The sequence shown here is derived from an EMBL/GenBank/DDBJ whole genome shotgun (WGS) entry which is preliminary data.</text>
</comment>
<dbReference type="Proteomes" id="UP000221015">
    <property type="component" value="Unassembled WGS sequence"/>
</dbReference>
<evidence type="ECO:0000313" key="1">
    <source>
        <dbReference type="EMBL" id="PLK30244.1"/>
    </source>
</evidence>
<evidence type="ECO:0000313" key="2">
    <source>
        <dbReference type="Proteomes" id="UP000221015"/>
    </source>
</evidence>
<gene>
    <name evidence="1" type="ORF">CGS50_001045</name>
</gene>
<protein>
    <recommendedName>
        <fullName evidence="3">Thioredoxin</fullName>
    </recommendedName>
</protein>
<organism evidence="1 2">
    <name type="scientific">Faecalibacterium prausnitzii</name>
    <dbReference type="NCBI Taxonomy" id="853"/>
    <lineage>
        <taxon>Bacteria</taxon>
        <taxon>Bacillati</taxon>
        <taxon>Bacillota</taxon>
        <taxon>Clostridia</taxon>
        <taxon>Eubacteriales</taxon>
        <taxon>Oscillospiraceae</taxon>
        <taxon>Faecalibacterium</taxon>
    </lineage>
</organism>
<dbReference type="AlphaFoldDB" id="A0A2J4JQV1"/>
<dbReference type="NCBIfam" id="NF040920">
    <property type="entry name" value="CD1871A_fam"/>
    <property type="match status" value="1"/>
</dbReference>
<proteinExistence type="predicted"/>
<name>A0A2J4JQV1_9FIRM</name>
<dbReference type="EMBL" id="NMTS02000001">
    <property type="protein sequence ID" value="PLK30244.1"/>
    <property type="molecule type" value="Genomic_DNA"/>
</dbReference>
<accession>A0A2J4JQV1</accession>
<sequence>MVYTDAIKQQEAMMFMTKKQAQLLLLAAGVLMLLFGLWRGEADTVLSKAIRLCMECVGIG</sequence>